<protein>
    <submittedName>
        <fullName evidence="2">Uncharacterized protein</fullName>
    </submittedName>
</protein>
<evidence type="ECO:0000256" key="1">
    <source>
        <dbReference type="SAM" id="Phobius"/>
    </source>
</evidence>
<organism evidence="2 3">
    <name type="scientific">Desulfofustis glycolicus DSM 9705</name>
    <dbReference type="NCBI Taxonomy" id="1121409"/>
    <lineage>
        <taxon>Bacteria</taxon>
        <taxon>Pseudomonadati</taxon>
        <taxon>Thermodesulfobacteriota</taxon>
        <taxon>Desulfobulbia</taxon>
        <taxon>Desulfobulbales</taxon>
        <taxon>Desulfocapsaceae</taxon>
        <taxon>Desulfofustis</taxon>
    </lineage>
</organism>
<dbReference type="Proteomes" id="UP000184139">
    <property type="component" value="Unassembled WGS sequence"/>
</dbReference>
<keyword evidence="1" id="KW-1133">Transmembrane helix</keyword>
<reference evidence="2 3" key="1">
    <citation type="submission" date="2016-11" db="EMBL/GenBank/DDBJ databases">
        <authorList>
            <person name="Jaros S."/>
            <person name="Januszkiewicz K."/>
            <person name="Wedrychowicz H."/>
        </authorList>
    </citation>
    <scope>NUCLEOTIDE SEQUENCE [LARGE SCALE GENOMIC DNA]</scope>
    <source>
        <strain evidence="2 3">DSM 9705</strain>
    </source>
</reference>
<dbReference type="RefSeq" id="WP_073378723.1">
    <property type="nucleotide sequence ID" value="NZ_FQXS01000033.1"/>
</dbReference>
<keyword evidence="1" id="KW-0472">Membrane</keyword>
<gene>
    <name evidence="2" type="ORF">SAMN02745124_03862</name>
</gene>
<evidence type="ECO:0000313" key="2">
    <source>
        <dbReference type="EMBL" id="SHI09692.1"/>
    </source>
</evidence>
<dbReference type="AlphaFoldDB" id="A0A1M5YCJ4"/>
<name>A0A1M5YCJ4_9BACT</name>
<keyword evidence="3" id="KW-1185">Reference proteome</keyword>
<accession>A0A1M5YCJ4</accession>
<feature type="transmembrane region" description="Helical" evidence="1">
    <location>
        <begin position="12"/>
        <end position="33"/>
    </location>
</feature>
<evidence type="ECO:0000313" key="3">
    <source>
        <dbReference type="Proteomes" id="UP000184139"/>
    </source>
</evidence>
<dbReference type="EMBL" id="FQXS01000033">
    <property type="protein sequence ID" value="SHI09692.1"/>
    <property type="molecule type" value="Genomic_DNA"/>
</dbReference>
<proteinExistence type="predicted"/>
<keyword evidence="1" id="KW-0812">Transmembrane</keyword>
<sequence>MFGIIDLIVSLWLLPVILFVVLPMGMLCLWVVAHFARKMLTIFGVAIEYGRQEVELKNVSAVKA</sequence>